<dbReference type="SUPFAM" id="SSF52047">
    <property type="entry name" value="RNI-like"/>
    <property type="match status" value="3"/>
</dbReference>
<dbReference type="EMBL" id="JAHESF010000022">
    <property type="protein sequence ID" value="MBT1699185.1"/>
    <property type="molecule type" value="Genomic_DNA"/>
</dbReference>
<dbReference type="PANTHER" id="PTHR48065:SF75">
    <property type="entry name" value="LEUCINE-RICH REPEAT-CONTAINING N-TERMINAL PLANT-TYPE DOMAIN-CONTAINING PROTEIN"/>
    <property type="match status" value="1"/>
</dbReference>
<feature type="signal peptide" evidence="6">
    <location>
        <begin position="1"/>
        <end position="23"/>
    </location>
</feature>
<dbReference type="Pfam" id="PF23598">
    <property type="entry name" value="LRR_14"/>
    <property type="match status" value="3"/>
</dbReference>
<dbReference type="SUPFAM" id="SSF52058">
    <property type="entry name" value="L domain-like"/>
    <property type="match status" value="2"/>
</dbReference>
<dbReference type="Pfam" id="PF00560">
    <property type="entry name" value="LRR_1"/>
    <property type="match status" value="2"/>
</dbReference>
<dbReference type="Gene3D" id="2.60.40.740">
    <property type="match status" value="4"/>
</dbReference>
<sequence>MKKSPLSSWLLALFLLTSSLAQAQLTLQDRDPQLPVETAQPKMAMQLSALSVSALASPELTSDSLALVDLYNATNGPQWTRKTNWLTGRVSTWQGITVSGNRVTRVVLNGNNMTGTIPASIGNLTALNWLHLYLNNLSGGIPSSIGNLTALTQLMLYDNPLGGSIPSSIGNLVNLTHLYIYRNNMTGAIPASLGNLNKVQILALHQNNLTGNLDWVGGLSSALQLWIYSNPTLQCPIPSTLGNLTQLQQCYLYGNNHTGQLPASLGNLVNLTHFWIHFNPAITGAVPAFISNWTKMQVLSIGDTGLTGPLPSNIGNMTGLLQLYIQNSAIDGNLPADLSRATNLNYADIKGMHLTSLPSLLTGFTKMASVVANNNDLTSILSFTTHVNKANLIYNVENNKLDFADLEPHFTGAGTHPYKTFTYAPQADLGAPQTVSWNFGAAHSLQVQTPGTYNVYQWQKLNAGIWQNLSGENTSQLQRAVVAASDSGRYRLKVTNQRATALTLYSGTFNVKVLSQGVAWTDLVNMAVNADNSLSKVTPATDWNSGAASYNVLESGKDGWMEFVLNEPTSRFMAGLSRGNVDMGYTQIAYAIYVLGNGDIRIFESGSLVGSVATASAGDVYRIRREGNSIIYTRNGTVLRTVTTSPADALLIDATLYSGTVPAVTSSFSSLHAENVTVQPQSGSISLTAAGGAPPYTYSWSSGETTPSVSGKPAGTYTLTITDALGATRTLQYRLGQPIAWTDLANVGVNADNSVTKTGTASNWDAGAASHNMLEAGKDGWVEFVIGEPGNPWMVGLSNANIDLNLTKVQYAFYFTSAKAVIIYENGVSRGQFAIARKDDVFRISRQGDNISYYQNGRLMRSVTGSSAESLLIDMEVYTGSIPVMTSSFGSLHIDSASVHAVSPGASDGSIAAVVAGGVPPYTYAWTSGETTPAISGKSVGTYSLTVTDALGEARTKTYSLGHKIAWTDLFDMTVNADNSLSEVEGAGWNSGAGSYNMLNTSEDGWVEFVMNDAGTPFIVGLSRINTNLSLVTVGYGLYMTVTGAVLIYEGGTSRGQFGSARKGDIFRISREGTTINYYQNGRLMRTVAGISEPLLIDVSLESGYVPVVTSSFGSLHIEATIAPPASGVANGSIATVAQGGVLPHTYSWSSGENTPALSGKASGTYSLTVTDASGATKTKDYHFGYRVSWASLQNMVQNTDQSLIKNGGVNSNWDGGSISYNKLAAGQDGWVEFVIQDIGNHFMLGLSGTNTNVSYSTMRYAFNIAASGTFLAYEDGRNEAQFGYLRKGDILRLAREGTSFKYYVNGLLLRTVATDPNVDYWIKTNQYIGGSPAMTASFAAPAAILQTVVTGTGRADGTGSISLTTEGAVPYTYQWSSGEQVGTISNKARGTYTVTITGAGQPLTRTYRIGYKTAYIFHTQVTETNGVLSKTAAAGWNAGANTANFLAPNTDGWLEFVAGSASGYAIGFGNNFGRFLQTDFNNAFVINSVGQVFSYEGSTNTLLGTWTAGDVFRIAREGSSIKYYQNGTLLRTVTTDASLEQWVKTALYTGTTPPVTTSFDSRLVINASVMGTGITNGSGSISLQVTGGTAPYTYSWSGGEQTGTISNKQRGTYTVTVTDAEGRTQNKTVSLGYKLYYADLYQTTDTNGVLTKSAVAGWNAGANSANMLPANTDGWIEFVAGSISAYEIGFGANLDGLWYTHFRNGLLLNLLHQVSYYEGSTGVAITTWLPGDVFRIAREGSSIKYYKNGTLLRTVAANPGLDLYVKTLLYSGDTPTVTASFDSKLITTASVTGTGHADGTGSIALDTKGGTAPYTYLWSGGEQADSIGNKLRGAYTVTITDAEGRTVNRRYNVGYKIDHEEHQQATETAKGTLTKTAAAGWNAGANSTNTIPANTDGWMEFVVGRGNVYEIGFGSNLAGFGVSDYRNALVIDENNNVATSYESTATTSLGSAFPGDVFRISREGTSMKYYRNETVLRTLTIDPKVELWVKTLLNNGETPVTTVSSDASVVVNAVVTSPGITDGTGSILADAKGGTAPYTYSWSSGEQSGTIAGKSRGTYTLTVTDAEGRTRSRSYGIGYKINYIGHSQVTDVNGDGVLTKSIAAGWNAGANGANILPANTDGWVEFVAGRGSMYEIGFGGNTSAFGYENFKQGLAIYSSNSLVYYYEGTAGTYLGSWEQGDVFRVAREGSNVNYYRNGTLLRNVTVDPKIELWVKTALYSGSTPKVTTSFDSKLIVNAVVRNTGRADGTGSIALDVTGGTAPYTYSWSGGEQVDSVGNKSRGAYSVTVTDADGRTLSRIYNIGYKVHHNDHYQVTETNGVLTKTVAAGWNAGANSFNVLPANTDGWLEFVAGNASTYEIGFGMTIGTNSAANTFSYSDYRNGLAIYHNTSLVYYYEQTNGTYLSSWQAGDVFRIVREGINIKYYQNGTLLRTVTTDPKLELQVKTTLHSGVSTPLIATSFDEQPVINADVRSLASTGGAGSIALTPAGGTSPYTYAWNGGEQTASITGKAIGAYTATVTDAESRVQSRTYGIGYNAVWTDQLGVTENDNILTKNVAAGWGNAGANSSNSLPANTDGWIEFVAPAGPAGYIFEIGFTTIANTGTFGAGTFANGLRLDQAYRNLYTYEGSPNTPLGSYRIGDVFRISREGSNVKYYRNGTVVRTVAVNANQVLKAKVALYWGSIPRVSTSFWVAPNEGNTPDMTEFMALKQLYDSLGGSAWTNKTNWPATWPASATSAEFGTWFGVTVVNGDIDNITLPANNLTGKLPASVGNLASLTALRLQNNHINGRIPASIGNLGKLTTLTLNDNLLTGVIPSSIGNLSPLVYLYLNGNDLSGTIPATLGNLANLEYLYLFGNELSGNIPAQILSLNKLKQVQLQDNNLTGNIPAFGSLPALTLLYLEENQLTGSIPPSIGGLTSLQYLNLSNNKVAGNVPPELGQLSNLEDLRIASTDVTGIPAELGQLAKLKVLKLNNNKITGTIPPSLGNLHDVITFTLNDNQFTGAIPSSLGALNKAQYFYLNNNKLSGPIPGELSGLTSVQYLYLSNNELSGSIPASLGTLTSLRHLLLEFNKLTGSIPASLGSLNNLEQLFLNSNELTGQVPATFSNLANVTYLVLAHNKLSGAVPSLNGMVKLANLNLYNNEITAIPNFTAFINKANLTLDIRNNRIDFGSVEPNFTAPGVSVFQSLLFAQQKPFNEVTEAIIPEGHLLKIDARNPGQYGTVTWEYRANASLPWTSFNTQNEDATQRSLKISNFTDSKAGQYRYTLTNTRVTGVTLESVAINVRLGGHLAEWVKLKNVTNNGGVLKKTIPGGWLNAGADASNQLSALEDGWIEFVVDSLTGTYILELSPEEKFSHPIVGYGFHVDNNNLHAGENGSFASMGTLQPGDILRVSRTAGKVRYFKNGIVLRTAKVDSLLSLRVKAVVNTGRVPKVFASFDVKPWLQPAFTPVQANGTGGAITVTPAYGQTPYTYAWSDGTTNATVSGKPLGTYSVTVTDNLGRVATAPYDLGHAVKWADITNVNVVGGALVRPGAGEWGTAGANSVNVLQGKEDGWMSFVADTTTSAYILGLATDDRSFGFQNVVNAFYIDANNYIYMMEGGGTVGPLGSKVAGDVFRIARTGNELTYYRNGQVLRTITVDSVLTLGIKSIVREGRSPQVLASFDLDPVLHAVITPVPASGVGGAITLEASAGDVPYAYQWSTGVNGATLSNQPVGTYTATVTDASGHVISRPYDLGYQVRWADIRNASEDNGALLKTAVEGWGNGGAMSSNYLKSNEDGWISFIAGATPDEYILGFDTDDRHFSYQYIKHGIYLTRDGRFYIAESGAITLAGAKAAGDVFRIARIGNQVIYYRNGNVVKTSATESVVTLGVKASINKGQTPRLLASFDAKPLLTAAITPVNAGGTGGGITITASATQTPYTYQWSTGATGATLANQPVGTYMATVTDGAGRVLTKPYDLGHKIRWSYMRNASEVNGVVKKTAVDGWDNGGAGSFNYLANNTDGWISFIADTTVGSYVVGFATDDRHFGYQHVKHGIYIAPDNLLYTAETGAITLVGAKVPGDVYRIVRNGNQVVYYRNGAVLRTTTTDPALSLSVKTSIYLGTSPRVFASFDVKPWLAATITPIGTTGTGGAVTVAASGGDSPYTYQWSGGTTGATLSNQLMGTYPVTATDASGRTVIRPYDIGYRVGWKNHKNVNEINGALVKTAGEGWGNAGANSTNLLLPNENGWISYVADTTAGYYSLGFSTDTLNFSYEHVTHGFHVTGENLVYVIESNTYTQIGSKMPGDVFRLVRTGNQMSYYRNGISLRTITVDPSLTLRVKSAIHSGRSPRIFASFEGSSSQMSGNKVQWVDLSGVSDANGILTKQGSTGWTDGANSANLLHANEDGWLQYVTFSNTSRYLIGFTTYSGPYNETTVNYGLEVVPGDSLSVWENSSQGVALMPWAIGDTLKIERVGAQITYYKNGQSIRTVATDAATELRVRAVLHTGNSPAVFASFNPYLLVTASTITPVKANGTGGGVSVLPIHGKSPYTYSWSSGETTPGISGKSTGVYSVTVNDSKGLTRTVPYTLGFRASWTDVTNASNNNGALTRTTGEAWNGGANAYNVLHEGENGWVEFVIGTVPGNYIIGFSSGGVGFEQERLDHGLAVLAGQKIAAYEKSTIGVPLSSWQPGDVLKIARTGNTVKYYRNGIELRSVATDGGKALRVKALVYSGTAPSTTVSFDVPLILQANFTPLKSYGLAGGISIVPVTGTPPFTYSWSSGETAQTITDKGLGTYTVTVTDADARTITRPYALGYKILWTDLVNAAENGFVLSKTTTDGSIAGANGVNVLKPNEDGWVQFTVDNSISHVSIGFATYSGVFNTAAIDHSLTVKPGEPVIATESNWTGFSMGSWEIGDVYKIARVGNQVTYYRNGTAMHTVATDPSKEMIVKTAIYGGRISLVQTSVPSNERTVTPIDETTVTYKIPKGVKITRDGRLPVAAAGPPDRYLSEITAGETKPVFPGCPTGNYYVGFQLLYDLGDRNTTEDWSAFVQITMFHNEDSLWTRPLRLKMIDQTFVATAFYDTTISCDGNYFYHIDFKNLEGNVPDDNIYLKTLLFRGDTDPFDVNGSMTVYCPPAGREKEIRWDHSGRGTIEYDLEWVFIEAHENFTEQPAQPDAPFKFKEPVRITTPYRKYLHQAYYPDGKIWYRVRAVGYNPQYPAHRIPGKWFYPSCGPTPIDNHQPDMNWQEQTVFAEEGKNKIVMNYFDGSLRQRQVQTNLSTEKVTLVGETLYDFEGRSAVNVLAVPATDNSLVYKSGFTVFENADPVITANTSMFRHKFHYDNYKVENSKISDDSGAGQYYSANNAVDSVHKSYIPDGKGYVYSQTEYLNDGTGRTARQSGVGEEFRMDGPHTTRYGYAEAAPEELIRLFGSNVGKAEHYKKNAVIDANGQVSISYIDQEDRVIATALAGESPANVESLDSYKALDPTPITISLGAKNKRGDGVSTISHKIMNVKQNTQHTFRYDLSAFGSDTTGFGCKTCTFELKISLTDPDGKQIDLSDFAGSDPSNTTKDYLRRNITAASCSDPTVVNDVQFAVLFTEIGNYTITKTLSAYDRSFEEMNTLLRQNETVQEKIEQVENSVVVDEGNCEICTQACPEAEQVINEAIEEIAEQDCDNIWRQIENELQQDYEDWFAQTYPDSTSEEIYVVPDSLIRKHPMYCQYELCVKDKPSAVFEKQIARAANWRAADSLGYANLLAVDPFFNDPNLSGYGDPKNDMQELLNNIYVANIRGHTYSGPIGEVTDPANTDYYVDANGFQDSDGRHVLYLDLMGKREQGMISESVYQAEISHARWALYRGFYTEAKRQLKLTLTAYLECDSAKKELEQVADMPSTEEEMPEWGDKHYAVIGDDATPDQIESSIISLKMGCKAEFTPADTALLKAHLKLYFKSSKKNFFRLILKRDRLSNNPHLNAIQSVLNKYGCNIDSLALDDPMECAKDTLIYVPEPIIDDGENTFTMASATSPDDQGSAPFFSEQTVVMQPEDDTVSVGEEAPKSEARVAASLMSTLAVPTVPPTQDEYNALLAFYTSTQGPQWSYRYGWEDAANDPDKTTRFVHTWYGITVDPTTGHVTKIRLPDNRLNGPIPPELNKLIELDELSLSNCRSYCNSYSYNRITGFPAVLDKLTKLKRLDLYSAGALGSTDGVLKYITDAISKSKDLDFLDLTGCGVRGPFTRDIGNFNKLTHLWLQSNPLISDTIPHSIGKLVLLNDLNLGSCQLVNPIPDSLWTINTMEYLALNNNKLRDSIPRDVGKLTNLRSLNLSNNPFNDSIPYVIGTKLRKLQSLYISSAQLQNPIPESLWTLPALQLLYLNNNNLKDTIPHSIGKLKSIWYLNLSGNPFNDTIPMTIGRLKTLRQLHMSNCKLVKPLPDSLWRLDMLSTLSLSYNPFVNDTIPSAIKGLKNLYELDLSGDSIRGPIPKSIGEIRYLSRLFLSGNNLTVIPESIGKLKSLTYLYLQNNRFTDIPDSLGYATSLNTLYLSDNRLKDSIPETFGNLRSLQYFYIQNNKLGGRLPKSLGKMTSLTFFYFYTNKIKGAIPESFGKLGSLQYFIGYDNLLEKLPDSLGYVSPSLTQLDLHHNKLKGRVPASWNRIRFGSIRFDDNQLSGHIPHRRIDQYTPNVNFNNNKFTFSDIIDIKRSYDSLEWHSQLNYSPQDTVDVPKSLTAKVTQSLTLIADVDRNTNPPSTFQWYKSVNGGYNGAVAVGTPGPVVAINNIAEADDGNTYFYRIINPAGAPGLTLYSDLQRLTVIKPKTISLCTEFDQNNKTIDLFTFKVSWDSVMANCIKNARLEQEILQQYAVEKLIEEEMSTFYNKFRTNCFERASENLKYSYRNIEHHYTLHYYDQAGNLVQTVPPQGVRLLDQNQISVVMSGGVANNSHSLITQYKYNSLNQVVWKQTPDAGVSQSWYNEKSQPRLSQNAQQRKENNYSYIKYDEHSRIVEVGEMHTTTSVVALYDSLETLSFPRAEDYALNDVTRTRYDIADPVLMADAGFTQTFLRGRITSVEAITKDITDTVVTYYSYDPHGNVKSLLQQLPGLGFKRTDYVYDLINGKVNYLMYQYGKSDEFIHHYTYDADNRIREVGTSSDGFIWDSDASYSYYHHGMLAHTRIGEYHLQGLDHYYTLQGWIKGVNGLGYDPGENGTVPVPADVFAYNLGYYHGDYTAIGLGAASNVFHQPMQAYTQLMGNQGLYNGNISWMATDLKKIGDIKGNRQFGAQAMLYRYDQLHRIIQSRSLTQRDGVTGEFTSRTADPQAYDEDYSYDANGNLLTLRRLNEQASVEDDFNYSYYRNTNKLRQLIPVLRDTTYEGGAITSNHKVYRNITINGTAYVPAGSDVVLKATDSIMVHNDFDVADDANFHAYVLPEEEGVFLYDAIGNLVWDQEEGVKISWNANGKIRTIMKGDTTIVRFRYDGLGNRIEKQVVRPDRTTTTRYVRDANGDVMAVYRDSVLIEHSIYGSDRLGLYHGGRTAGHRTLGSRRYEFSNHLGNVLTVISDNIYMNADSAWTNIISASDYYPFGLAMDGRTFSDTTYRYGFNGKEKDQNGEFGGTHYDYGFRIYNPRVGRFLSVDPLTKEYPELTPYQFASNTPILAIDLDGLEAVVASNLKITATSATSVKLTGDVTVKIKLLDLTSSGFINTSSAAVQKVATFVKSQMSKSDVQKDAFFYLFDAKTGKFNPQKNAKITIERQFNVSSVVFEQVTSMSQIKPNDIVMVVVDDIEGKWKDEKGGQHGYGGFATETGGPISFIPLSEFKGNTPSHELFHQMGLGDIEDPKLKDNLMYHLDGQSGSNLTNEQITQLFDTMLPNTGVYFNNQTSFVTPSLDTKNELIKAIDDHQSGSPKIIFNKTKYENLKR</sequence>
<dbReference type="FunFam" id="3.80.10.10:FF:000041">
    <property type="entry name" value="LRR receptor-like serine/threonine-protein kinase ERECTA"/>
    <property type="match status" value="2"/>
</dbReference>
<proteinExistence type="predicted"/>
<dbReference type="RefSeq" id="WP_254166854.1">
    <property type="nucleotide sequence ID" value="NZ_JAHESF010000022.1"/>
</dbReference>
<dbReference type="FunFam" id="3.80.10.10:FF:000095">
    <property type="entry name" value="LRR receptor-like serine/threonine-protein kinase GSO1"/>
    <property type="match status" value="2"/>
</dbReference>
<evidence type="ECO:0000256" key="2">
    <source>
        <dbReference type="ARBA" id="ARBA00022614"/>
    </source>
</evidence>
<dbReference type="Gene3D" id="2.180.10.10">
    <property type="entry name" value="RHS repeat-associated core"/>
    <property type="match status" value="1"/>
</dbReference>
<dbReference type="InterPro" id="IPR032675">
    <property type="entry name" value="LRR_dom_sf"/>
</dbReference>
<keyword evidence="2" id="KW-0433">Leucine-rich repeat</keyword>
<dbReference type="InterPro" id="IPR055414">
    <property type="entry name" value="LRR_R13L4/SHOC2-like"/>
</dbReference>
<feature type="chain" id="PRO_5042989862" description="Disease resistance R13L4/SHOC-2-like LRR domain-containing protein" evidence="6">
    <location>
        <begin position="24"/>
        <end position="7881"/>
    </location>
</feature>
<dbReference type="Pfam" id="PF13855">
    <property type="entry name" value="LRR_8"/>
    <property type="match status" value="2"/>
</dbReference>
<dbReference type="Proteomes" id="UP001319200">
    <property type="component" value="Unassembled WGS sequence"/>
</dbReference>
<dbReference type="FunFam" id="3.80.10.10:FF:000400">
    <property type="entry name" value="Nuclear pore complex protein NUP107"/>
    <property type="match status" value="1"/>
</dbReference>
<keyword evidence="3 6" id="KW-0732">Signal</keyword>
<dbReference type="GO" id="GO:0016020">
    <property type="term" value="C:membrane"/>
    <property type="evidence" value="ECO:0007669"/>
    <property type="project" value="UniProtKB-SubCell"/>
</dbReference>
<evidence type="ECO:0000313" key="9">
    <source>
        <dbReference type="Proteomes" id="UP001319200"/>
    </source>
</evidence>
<dbReference type="Pfam" id="PF13573">
    <property type="entry name" value="SprB"/>
    <property type="match status" value="7"/>
</dbReference>
<accession>A0AAP2DMQ7</accession>
<keyword evidence="9" id="KW-1185">Reference proteome</keyword>
<dbReference type="PANTHER" id="PTHR48065">
    <property type="entry name" value="OS10G0469600 PROTEIN"/>
    <property type="match status" value="1"/>
</dbReference>
<comment type="caution">
    <text evidence="8">The sequence shown here is derived from an EMBL/GenBank/DDBJ whole genome shotgun (WGS) entry which is preliminary data.</text>
</comment>
<evidence type="ECO:0000256" key="1">
    <source>
        <dbReference type="ARBA" id="ARBA00004370"/>
    </source>
</evidence>
<reference evidence="8 9" key="1">
    <citation type="submission" date="2021-05" db="EMBL/GenBank/DDBJ databases">
        <title>A Polyphasic approach of four new species of the genus Ohtaekwangia: Ohtaekwangia histidinii sp. nov., Ohtaekwangia cretensis sp. nov., Ohtaekwangia indiensis sp. nov., Ohtaekwangia reichenbachii sp. nov. from diverse environment.</title>
        <authorList>
            <person name="Octaviana S."/>
        </authorList>
    </citation>
    <scope>NUCLEOTIDE SEQUENCE [LARGE SCALE GENOMIC DNA]</scope>
    <source>
        <strain evidence="8 9">PWU4</strain>
    </source>
</reference>
<dbReference type="SMART" id="SM00365">
    <property type="entry name" value="LRR_SD22"/>
    <property type="match status" value="10"/>
</dbReference>
<comment type="subcellular location">
    <subcellularLocation>
        <location evidence="1">Membrane</location>
    </subcellularLocation>
</comment>
<dbReference type="GO" id="GO:0009653">
    <property type="term" value="P:anatomical structure morphogenesis"/>
    <property type="evidence" value="ECO:0007669"/>
    <property type="project" value="UniProtKB-ARBA"/>
</dbReference>
<dbReference type="NCBIfam" id="TIGR03696">
    <property type="entry name" value="Rhs_assc_core"/>
    <property type="match status" value="1"/>
</dbReference>
<feature type="domain" description="Disease resistance R13L4/SHOC-2-like LRR" evidence="7">
    <location>
        <begin position="2769"/>
        <end position="2878"/>
    </location>
</feature>
<evidence type="ECO:0000256" key="4">
    <source>
        <dbReference type="ARBA" id="ARBA00022737"/>
    </source>
</evidence>
<feature type="domain" description="Disease resistance R13L4/SHOC-2-like LRR" evidence="7">
    <location>
        <begin position="6437"/>
        <end position="6610"/>
    </location>
</feature>
<evidence type="ECO:0000256" key="3">
    <source>
        <dbReference type="ARBA" id="ARBA00022729"/>
    </source>
</evidence>
<dbReference type="InterPro" id="IPR001611">
    <property type="entry name" value="Leu-rich_rpt"/>
</dbReference>
<dbReference type="PROSITE" id="PS51450">
    <property type="entry name" value="LRR"/>
    <property type="match status" value="2"/>
</dbReference>
<dbReference type="SMART" id="SM00369">
    <property type="entry name" value="LRR_TYP"/>
    <property type="match status" value="19"/>
</dbReference>
<dbReference type="InterPro" id="IPR025667">
    <property type="entry name" value="SprB_repeat"/>
</dbReference>
<gene>
    <name evidence="8" type="ORF">KK083_19975</name>
</gene>
<evidence type="ECO:0000313" key="8">
    <source>
        <dbReference type="EMBL" id="MBT1699185.1"/>
    </source>
</evidence>
<feature type="domain" description="Disease resistance R13L4/SHOC-2-like LRR" evidence="7">
    <location>
        <begin position="6276"/>
        <end position="6417"/>
    </location>
</feature>
<protein>
    <recommendedName>
        <fullName evidence="7">Disease resistance R13L4/SHOC-2-like LRR domain-containing protein</fullName>
    </recommendedName>
</protein>
<dbReference type="InterPro" id="IPR003591">
    <property type="entry name" value="Leu-rich_rpt_typical-subtyp"/>
</dbReference>
<evidence type="ECO:0000259" key="7">
    <source>
        <dbReference type="Pfam" id="PF23598"/>
    </source>
</evidence>
<keyword evidence="4" id="KW-0677">Repeat</keyword>
<dbReference type="Gene3D" id="3.80.10.10">
    <property type="entry name" value="Ribonuclease Inhibitor"/>
    <property type="match status" value="9"/>
</dbReference>
<organism evidence="8 9">
    <name type="scientific">Chryseosolibacter histidini</name>
    <dbReference type="NCBI Taxonomy" id="2782349"/>
    <lineage>
        <taxon>Bacteria</taxon>
        <taxon>Pseudomonadati</taxon>
        <taxon>Bacteroidota</taxon>
        <taxon>Cytophagia</taxon>
        <taxon>Cytophagales</taxon>
        <taxon>Chryseotaleaceae</taxon>
        <taxon>Chryseosolibacter</taxon>
    </lineage>
</organism>
<dbReference type="InterPro" id="IPR022385">
    <property type="entry name" value="Rhs_assc_core"/>
</dbReference>
<evidence type="ECO:0000256" key="6">
    <source>
        <dbReference type="SAM" id="SignalP"/>
    </source>
</evidence>
<name>A0AAP2DMQ7_9BACT</name>
<keyword evidence="5" id="KW-0472">Membrane</keyword>
<evidence type="ECO:0000256" key="5">
    <source>
        <dbReference type="ARBA" id="ARBA00023136"/>
    </source>
</evidence>